<proteinExistence type="predicted"/>
<gene>
    <name evidence="1" type="ORF">DPMN_146797</name>
</gene>
<reference evidence="1" key="1">
    <citation type="journal article" date="2019" name="bioRxiv">
        <title>The Genome of the Zebra Mussel, Dreissena polymorpha: A Resource for Invasive Species Research.</title>
        <authorList>
            <person name="McCartney M.A."/>
            <person name="Auch B."/>
            <person name="Kono T."/>
            <person name="Mallez S."/>
            <person name="Zhang Y."/>
            <person name="Obille A."/>
            <person name="Becker A."/>
            <person name="Abrahante J.E."/>
            <person name="Garbe J."/>
            <person name="Badalamenti J.P."/>
            <person name="Herman A."/>
            <person name="Mangelson H."/>
            <person name="Liachko I."/>
            <person name="Sullivan S."/>
            <person name="Sone E.D."/>
            <person name="Koren S."/>
            <person name="Silverstein K.A.T."/>
            <person name="Beckman K.B."/>
            <person name="Gohl D.M."/>
        </authorList>
    </citation>
    <scope>NUCLEOTIDE SEQUENCE</scope>
    <source>
        <strain evidence="1">Duluth1</strain>
        <tissue evidence="1">Whole animal</tissue>
    </source>
</reference>
<dbReference type="Proteomes" id="UP000828390">
    <property type="component" value="Unassembled WGS sequence"/>
</dbReference>
<sequence>MNCMPYKPGAALNQPVHPRSLVLSYLVCYGHHVILRDFNVDSEATDQIKTKPKAGLTLCRLLMAFDPLSHD</sequence>
<protein>
    <submittedName>
        <fullName evidence="1">Uncharacterized protein</fullName>
    </submittedName>
</protein>
<dbReference type="AlphaFoldDB" id="A0A9D4FAZ5"/>
<dbReference type="EMBL" id="JAIWYP010000007">
    <property type="protein sequence ID" value="KAH3793290.1"/>
    <property type="molecule type" value="Genomic_DNA"/>
</dbReference>
<comment type="caution">
    <text evidence="1">The sequence shown here is derived from an EMBL/GenBank/DDBJ whole genome shotgun (WGS) entry which is preliminary data.</text>
</comment>
<evidence type="ECO:0000313" key="1">
    <source>
        <dbReference type="EMBL" id="KAH3793290.1"/>
    </source>
</evidence>
<reference evidence="1" key="2">
    <citation type="submission" date="2020-11" db="EMBL/GenBank/DDBJ databases">
        <authorList>
            <person name="McCartney M.A."/>
            <person name="Auch B."/>
            <person name="Kono T."/>
            <person name="Mallez S."/>
            <person name="Becker A."/>
            <person name="Gohl D.M."/>
            <person name="Silverstein K.A.T."/>
            <person name="Koren S."/>
            <person name="Bechman K.B."/>
            <person name="Herman A."/>
            <person name="Abrahante J.E."/>
            <person name="Garbe J."/>
        </authorList>
    </citation>
    <scope>NUCLEOTIDE SEQUENCE</scope>
    <source>
        <strain evidence="1">Duluth1</strain>
        <tissue evidence="1">Whole animal</tissue>
    </source>
</reference>
<organism evidence="1 2">
    <name type="scientific">Dreissena polymorpha</name>
    <name type="common">Zebra mussel</name>
    <name type="synonym">Mytilus polymorpha</name>
    <dbReference type="NCBI Taxonomy" id="45954"/>
    <lineage>
        <taxon>Eukaryota</taxon>
        <taxon>Metazoa</taxon>
        <taxon>Spiralia</taxon>
        <taxon>Lophotrochozoa</taxon>
        <taxon>Mollusca</taxon>
        <taxon>Bivalvia</taxon>
        <taxon>Autobranchia</taxon>
        <taxon>Heteroconchia</taxon>
        <taxon>Euheterodonta</taxon>
        <taxon>Imparidentia</taxon>
        <taxon>Neoheterodontei</taxon>
        <taxon>Myida</taxon>
        <taxon>Dreissenoidea</taxon>
        <taxon>Dreissenidae</taxon>
        <taxon>Dreissena</taxon>
    </lineage>
</organism>
<name>A0A9D4FAZ5_DREPO</name>
<keyword evidence="2" id="KW-1185">Reference proteome</keyword>
<evidence type="ECO:0000313" key="2">
    <source>
        <dbReference type="Proteomes" id="UP000828390"/>
    </source>
</evidence>
<accession>A0A9D4FAZ5</accession>